<protein>
    <submittedName>
        <fullName evidence="1">Uncharacterized protein</fullName>
    </submittedName>
</protein>
<gene>
    <name evidence="1" type="ORF">ZIOFF_016911</name>
</gene>
<dbReference type="PANTHER" id="PTHR48167:SF2">
    <property type="entry name" value="EXPRESSED PROTEIN"/>
    <property type="match status" value="1"/>
</dbReference>
<proteinExistence type="predicted"/>
<organism evidence="1 2">
    <name type="scientific">Zingiber officinale</name>
    <name type="common">Ginger</name>
    <name type="synonym">Amomum zingiber</name>
    <dbReference type="NCBI Taxonomy" id="94328"/>
    <lineage>
        <taxon>Eukaryota</taxon>
        <taxon>Viridiplantae</taxon>
        <taxon>Streptophyta</taxon>
        <taxon>Embryophyta</taxon>
        <taxon>Tracheophyta</taxon>
        <taxon>Spermatophyta</taxon>
        <taxon>Magnoliopsida</taxon>
        <taxon>Liliopsida</taxon>
        <taxon>Zingiberales</taxon>
        <taxon>Zingiberaceae</taxon>
        <taxon>Zingiber</taxon>
    </lineage>
</organism>
<dbReference type="GO" id="GO:0003676">
    <property type="term" value="F:nucleic acid binding"/>
    <property type="evidence" value="ECO:0007669"/>
    <property type="project" value="InterPro"/>
</dbReference>
<evidence type="ECO:0000313" key="2">
    <source>
        <dbReference type="Proteomes" id="UP000734854"/>
    </source>
</evidence>
<dbReference type="SUPFAM" id="SSF54928">
    <property type="entry name" value="RNA-binding domain, RBD"/>
    <property type="match status" value="1"/>
</dbReference>
<comment type="caution">
    <text evidence="1">The sequence shown here is derived from an EMBL/GenBank/DDBJ whole genome shotgun (WGS) entry which is preliminary data.</text>
</comment>
<sequence>MAALKLFSLRNALRSTVAPQVCPLIRMNSLRRLSTESQTVQDASDDPFLRTPEEGLIYAKVTGIGWNTLKTDVINFFDESNLSTDDIKVEYTKAYNPVGMALSTEGTKKAKKARVLRKGERRKELLQFSSQSAFDLALKQNSRKGRLFKIEKVDRSHWDLTISYDGKAVMLEGLPLNSTIEDIERFLSGCNFDPSRFQTSVRPGFPDPVKLAIVHFMSRIDATNAFCWKNRNFCQNNPVSVRVLQ</sequence>
<dbReference type="Gene3D" id="3.30.70.330">
    <property type="match status" value="1"/>
</dbReference>
<dbReference type="EMBL" id="JACMSC010000005">
    <property type="protein sequence ID" value="KAG6519882.1"/>
    <property type="molecule type" value="Genomic_DNA"/>
</dbReference>
<evidence type="ECO:0000313" key="1">
    <source>
        <dbReference type="EMBL" id="KAG6519882.1"/>
    </source>
</evidence>
<dbReference type="InterPro" id="IPR012677">
    <property type="entry name" value="Nucleotide-bd_a/b_plait_sf"/>
</dbReference>
<dbReference type="Proteomes" id="UP000734854">
    <property type="component" value="Unassembled WGS sequence"/>
</dbReference>
<dbReference type="PANTHER" id="PTHR48167">
    <property type="entry name" value="EXPRESSED PROTEIN"/>
    <property type="match status" value="1"/>
</dbReference>
<dbReference type="InterPro" id="IPR035979">
    <property type="entry name" value="RBD_domain_sf"/>
</dbReference>
<reference evidence="1 2" key="1">
    <citation type="submission" date="2020-08" db="EMBL/GenBank/DDBJ databases">
        <title>Plant Genome Project.</title>
        <authorList>
            <person name="Zhang R.-G."/>
        </authorList>
    </citation>
    <scope>NUCLEOTIDE SEQUENCE [LARGE SCALE GENOMIC DNA]</scope>
    <source>
        <tissue evidence="1">Rhizome</tissue>
    </source>
</reference>
<keyword evidence="2" id="KW-1185">Reference proteome</keyword>
<dbReference type="AlphaFoldDB" id="A0A8J5L9W5"/>
<accession>A0A8J5L9W5</accession>
<name>A0A8J5L9W5_ZINOF</name>